<dbReference type="InterPro" id="IPR052155">
    <property type="entry name" value="Biofilm_reg_signaling"/>
</dbReference>
<dbReference type="InterPro" id="IPR035965">
    <property type="entry name" value="PAS-like_dom_sf"/>
</dbReference>
<dbReference type="CDD" id="cd00130">
    <property type="entry name" value="PAS"/>
    <property type="match status" value="2"/>
</dbReference>
<dbReference type="PROSITE" id="PS50883">
    <property type="entry name" value="EAL"/>
    <property type="match status" value="1"/>
</dbReference>
<dbReference type="Pfam" id="PF08447">
    <property type="entry name" value="PAS_3"/>
    <property type="match status" value="1"/>
</dbReference>
<dbReference type="PROSITE" id="PS50112">
    <property type="entry name" value="PAS"/>
    <property type="match status" value="2"/>
</dbReference>
<dbReference type="Proteomes" id="UP001341444">
    <property type="component" value="Unassembled WGS sequence"/>
</dbReference>
<dbReference type="InterPro" id="IPR001633">
    <property type="entry name" value="EAL_dom"/>
</dbReference>
<dbReference type="SMART" id="SM00052">
    <property type="entry name" value="EAL"/>
    <property type="match status" value="1"/>
</dbReference>
<gene>
    <name evidence="6" type="ORF">P4T90_02045</name>
</gene>
<evidence type="ECO:0000259" key="3">
    <source>
        <dbReference type="PROSITE" id="PS50113"/>
    </source>
</evidence>
<dbReference type="PROSITE" id="PS50113">
    <property type="entry name" value="PAC"/>
    <property type="match status" value="2"/>
</dbReference>
<keyword evidence="1" id="KW-1133">Transmembrane helix</keyword>
<feature type="domain" description="PAS" evidence="2">
    <location>
        <begin position="195"/>
        <end position="265"/>
    </location>
</feature>
<dbReference type="SMART" id="SM00086">
    <property type="entry name" value="PAC"/>
    <property type="match status" value="2"/>
</dbReference>
<keyword evidence="1" id="KW-0812">Transmembrane</keyword>
<keyword evidence="7" id="KW-1185">Reference proteome</keyword>
<name>A0ABU6MB17_9BACI</name>
<dbReference type="Pfam" id="PF00990">
    <property type="entry name" value="GGDEF"/>
    <property type="match status" value="1"/>
</dbReference>
<dbReference type="PANTHER" id="PTHR44757">
    <property type="entry name" value="DIGUANYLATE CYCLASE DGCP"/>
    <property type="match status" value="1"/>
</dbReference>
<feature type="domain" description="PAC" evidence="3">
    <location>
        <begin position="269"/>
        <end position="319"/>
    </location>
</feature>
<evidence type="ECO:0000259" key="4">
    <source>
        <dbReference type="PROSITE" id="PS50883"/>
    </source>
</evidence>
<dbReference type="RefSeq" id="WP_232317593.1">
    <property type="nucleotide sequence ID" value="NZ_JARMAB010000003.1"/>
</dbReference>
<dbReference type="NCBIfam" id="TIGR00254">
    <property type="entry name" value="GGDEF"/>
    <property type="match status" value="1"/>
</dbReference>
<dbReference type="InterPro" id="IPR029787">
    <property type="entry name" value="Nucleotide_cyclase"/>
</dbReference>
<dbReference type="CDD" id="cd01949">
    <property type="entry name" value="GGDEF"/>
    <property type="match status" value="1"/>
</dbReference>
<dbReference type="Pfam" id="PF00563">
    <property type="entry name" value="EAL"/>
    <property type="match status" value="1"/>
</dbReference>
<accession>A0ABU6MB17</accession>
<organism evidence="6 7">
    <name type="scientific">Heyndrickxia acidicola</name>
    <dbReference type="NCBI Taxonomy" id="209389"/>
    <lineage>
        <taxon>Bacteria</taxon>
        <taxon>Bacillati</taxon>
        <taxon>Bacillota</taxon>
        <taxon>Bacilli</taxon>
        <taxon>Bacillales</taxon>
        <taxon>Bacillaceae</taxon>
        <taxon>Heyndrickxia</taxon>
    </lineage>
</organism>
<keyword evidence="1" id="KW-0472">Membrane</keyword>
<dbReference type="SUPFAM" id="SSF55073">
    <property type="entry name" value="Nucleotide cyclase"/>
    <property type="match status" value="1"/>
</dbReference>
<evidence type="ECO:0000313" key="6">
    <source>
        <dbReference type="EMBL" id="MED1201866.1"/>
    </source>
</evidence>
<dbReference type="InterPro" id="IPR000700">
    <property type="entry name" value="PAS-assoc_C"/>
</dbReference>
<reference evidence="6 7" key="1">
    <citation type="submission" date="2023-03" db="EMBL/GenBank/DDBJ databases">
        <title>Bacillus Genome Sequencing.</title>
        <authorList>
            <person name="Dunlap C."/>
        </authorList>
    </citation>
    <scope>NUCLEOTIDE SEQUENCE [LARGE SCALE GENOMIC DNA]</scope>
    <source>
        <strain evidence="6 7">B-23453</strain>
    </source>
</reference>
<dbReference type="NCBIfam" id="TIGR00229">
    <property type="entry name" value="sensory_box"/>
    <property type="match status" value="2"/>
</dbReference>
<protein>
    <submittedName>
        <fullName evidence="6">EAL domain-containing protein</fullName>
    </submittedName>
</protein>
<evidence type="ECO:0000259" key="2">
    <source>
        <dbReference type="PROSITE" id="PS50112"/>
    </source>
</evidence>
<dbReference type="SUPFAM" id="SSF141868">
    <property type="entry name" value="EAL domain-like"/>
    <property type="match status" value="1"/>
</dbReference>
<dbReference type="SMART" id="SM00267">
    <property type="entry name" value="GGDEF"/>
    <property type="match status" value="1"/>
</dbReference>
<dbReference type="PROSITE" id="PS50887">
    <property type="entry name" value="GGDEF"/>
    <property type="match status" value="1"/>
</dbReference>
<dbReference type="Gene3D" id="3.30.450.20">
    <property type="entry name" value="PAS domain"/>
    <property type="match status" value="2"/>
</dbReference>
<proteinExistence type="predicted"/>
<dbReference type="Pfam" id="PF13426">
    <property type="entry name" value="PAS_9"/>
    <property type="match status" value="1"/>
</dbReference>
<feature type="domain" description="GGDEF" evidence="5">
    <location>
        <begin position="349"/>
        <end position="481"/>
    </location>
</feature>
<dbReference type="EMBL" id="JARMAB010000003">
    <property type="protein sequence ID" value="MED1201866.1"/>
    <property type="molecule type" value="Genomic_DNA"/>
</dbReference>
<dbReference type="SUPFAM" id="SSF55785">
    <property type="entry name" value="PYP-like sensor domain (PAS domain)"/>
    <property type="match status" value="2"/>
</dbReference>
<feature type="transmembrane region" description="Helical" evidence="1">
    <location>
        <begin position="45"/>
        <end position="62"/>
    </location>
</feature>
<dbReference type="InterPro" id="IPR000160">
    <property type="entry name" value="GGDEF_dom"/>
</dbReference>
<evidence type="ECO:0000256" key="1">
    <source>
        <dbReference type="SAM" id="Phobius"/>
    </source>
</evidence>
<feature type="domain" description="PAS" evidence="2">
    <location>
        <begin position="75"/>
        <end position="138"/>
    </location>
</feature>
<evidence type="ECO:0000313" key="7">
    <source>
        <dbReference type="Proteomes" id="UP001341444"/>
    </source>
</evidence>
<dbReference type="SMART" id="SM00091">
    <property type="entry name" value="PAS"/>
    <property type="match status" value="2"/>
</dbReference>
<feature type="domain" description="PAC" evidence="3">
    <location>
        <begin position="149"/>
        <end position="201"/>
    </location>
</feature>
<dbReference type="PANTHER" id="PTHR44757:SF2">
    <property type="entry name" value="BIOFILM ARCHITECTURE MAINTENANCE PROTEIN MBAA"/>
    <property type="match status" value="1"/>
</dbReference>
<dbReference type="Gene3D" id="3.30.70.270">
    <property type="match status" value="1"/>
</dbReference>
<evidence type="ECO:0000259" key="5">
    <source>
        <dbReference type="PROSITE" id="PS50887"/>
    </source>
</evidence>
<dbReference type="InterPro" id="IPR035919">
    <property type="entry name" value="EAL_sf"/>
</dbReference>
<dbReference type="CDD" id="cd01948">
    <property type="entry name" value="EAL"/>
    <property type="match status" value="1"/>
</dbReference>
<dbReference type="InterPro" id="IPR000014">
    <property type="entry name" value="PAS"/>
</dbReference>
<dbReference type="InterPro" id="IPR001610">
    <property type="entry name" value="PAC"/>
</dbReference>
<sequence length="745" mass="84419">MKMLTGQSQTTRKKLFITALLFVIVELSGEIGHFIFSGHKIFFRVTRLIGTAGFLLSFILLLQEMKKSSKALKASDGKLKHIFETLDVAIWFHDMKSNTLLITPGIEKLYGHSLEAFYQDHDLWKKVIHPSDLHRVRNRETFFQEGKPATSIYRIIRPDGEVRWIQDRGIPTLDENGSFVEFTSVLFDITNRKESEDRYRTLVEMSPDLIAVVSHGKIVYINGEGSRLIAAAHPDDVIGRYALDFITEESLNSLTDLVNESIKENPGSRLIEVSIQRLDGEKMCIEISTMPIFYEGRKARQIVGRDITERKKSEKKIQHLAFYDSLTGLPNRNMFRKQLNSLLEKNNHQELSVMFLDLDRFKLINDTRGHTVGDLLLKKTTALLQSTVGQTGFVSRQGGDEFVILLEKAGKEQASDMANRIIQAFSQPIVLGEEEFFVTTSIGISLYPADGEDQESLIKHADTAMYLAKDLGGNRFQFYTPMLDGVAFRKIQLETALRRALAKEQLLLHYQPQLDLENGRMRGVEALLRWNDPELGIIPPCEFIPLAEETGLILPLGKWVIKEACRQHIEWLKAGIGPVKIAVNVSVRQIEEEDFIQYLKQVLTDTGVSPSYLEIEITESIMQNIDQSMVILHELKAIGVELSIDDFGKGYSSLSYLKHLPIHHLKIDKSFVEDIIAHPTQGSIVKAIIAMGHSLGFSVIAEGIEEEDQFKFLAEHGCEMGQGYYFSQPLPPEGIQAFYMKMLNV</sequence>
<dbReference type="Gene3D" id="3.20.20.450">
    <property type="entry name" value="EAL domain"/>
    <property type="match status" value="1"/>
</dbReference>
<dbReference type="InterPro" id="IPR043128">
    <property type="entry name" value="Rev_trsase/Diguanyl_cyclase"/>
</dbReference>
<feature type="domain" description="EAL" evidence="4">
    <location>
        <begin position="490"/>
        <end position="743"/>
    </location>
</feature>
<comment type="caution">
    <text evidence="6">The sequence shown here is derived from an EMBL/GenBank/DDBJ whole genome shotgun (WGS) entry which is preliminary data.</text>
</comment>
<dbReference type="InterPro" id="IPR013655">
    <property type="entry name" value="PAS_fold_3"/>
</dbReference>